<comment type="subcellular location">
    <subcellularLocation>
        <location evidence="1">Nucleus</location>
    </subcellularLocation>
</comment>
<feature type="domain" description="C2H2-type" evidence="13">
    <location>
        <begin position="631"/>
        <end position="658"/>
    </location>
</feature>
<evidence type="ECO:0000256" key="6">
    <source>
        <dbReference type="ARBA" id="ARBA00022833"/>
    </source>
</evidence>
<feature type="domain" description="C2H2-type" evidence="13">
    <location>
        <begin position="662"/>
        <end position="689"/>
    </location>
</feature>
<evidence type="ECO:0000256" key="5">
    <source>
        <dbReference type="ARBA" id="ARBA00022771"/>
    </source>
</evidence>
<dbReference type="Proteomes" id="UP000053268">
    <property type="component" value="Unassembled WGS sequence"/>
</dbReference>
<feature type="domain" description="C2H2-type" evidence="13">
    <location>
        <begin position="726"/>
        <end position="753"/>
    </location>
</feature>
<evidence type="ECO:0000256" key="4">
    <source>
        <dbReference type="ARBA" id="ARBA00022737"/>
    </source>
</evidence>
<proteinExistence type="inferred from homology"/>
<dbReference type="Pfam" id="PF00096">
    <property type="entry name" value="zf-C2H2"/>
    <property type="match status" value="5"/>
</dbReference>
<dbReference type="Pfam" id="PF13912">
    <property type="entry name" value="zf-C2H2_6"/>
    <property type="match status" value="1"/>
</dbReference>
<dbReference type="SMART" id="SM00355">
    <property type="entry name" value="ZnF_C2H2"/>
    <property type="match status" value="15"/>
</dbReference>
<keyword evidence="8" id="KW-0804">Transcription</keyword>
<keyword evidence="4" id="KW-0677">Repeat</keyword>
<dbReference type="PANTHER" id="PTHR24394">
    <property type="entry name" value="ZINC FINGER PROTEIN"/>
    <property type="match status" value="1"/>
</dbReference>
<evidence type="ECO:0000256" key="9">
    <source>
        <dbReference type="ARBA" id="ARBA00023242"/>
    </source>
</evidence>
<accession>A0A194Q2M2</accession>
<feature type="domain" description="C2H2-type" evidence="13">
    <location>
        <begin position="120"/>
        <end position="147"/>
    </location>
</feature>
<feature type="domain" description="C2H2-type" evidence="13">
    <location>
        <begin position="451"/>
        <end position="478"/>
    </location>
</feature>
<evidence type="ECO:0000256" key="10">
    <source>
        <dbReference type="PROSITE-ProRule" id="PRU00042"/>
    </source>
</evidence>
<gene>
    <name evidence="14" type="ORF">RR46_05433</name>
</gene>
<dbReference type="GO" id="GO:0005634">
    <property type="term" value="C:nucleus"/>
    <property type="evidence" value="ECO:0007669"/>
    <property type="project" value="UniProtKB-SubCell"/>
</dbReference>
<feature type="coiled-coil region" evidence="11">
    <location>
        <begin position="155"/>
        <end position="189"/>
    </location>
</feature>
<sequence length="867" mass="101984">MKYNHSLILNEEYHKIIKMNPNIQNGTDIDPLATYDYTQFPNYQQLYTDVTYNYDVQNITTNCTNEHKDSKSELTDKIENCNVKENLNENEQTLIKKEIKHKVKKSFLSEKIADSNFPFYGCAVCNISFKLLTDLDKHIITHKNRITSYGLRLKNQMKRKKMRKEQKKLKKLNKTIKMEKNQIEIEIKTEDGYIGDIKTVDYKLTDTEQIDSKSTGCKENNTIPQKDDNLEKMFKCFACQKQFTLSYYLKLHVRSHTDEKPYTCAECGQCFITASKLGRHKKRIHLAIRHQCRICYKFFSRFEYLTKHFDKKHPEDKLEGEPYDYNAILPYLKELEEQLQIKTDPKETEKSVKLWEDWPMEETKVSTDKEIKLIENNTENAITTVVVEMPNGFMDTEVNEEIDSDGYMSDNKDIQDSCSDSDYFPSNTWAASPKIDSPPHKSKRQKQDEPIKCDICEKKISSQSYLQIHMRTHTGEKPYKCYICNRGFITASKMHRHVLTHSDSLDDPALKLEKNTDVGSDIVKNKKKKVKDTTKPKSKLKKIRPHACEYCHKRFLHMGTLQVHKKSHDGEELVLKCNYCLMKMDNQEALKVHEVTHEGPKPYLCTLCGKTYKKRETMMYHRKHHTTDKEYTCDICSKSFPSYRKLEKHIATHRADQYVVRYECPVCAHMFNTKYHIKMHLVTHQKEGLIVEANRNEVLAMVLQNARRIPKHPESGIKPLPDEQNKKCNICGQIFQHFFYLEEHLKSHGSKIALEDDEKIEEKKHICQICSKSFKLHYYLKLHSFTHTKEKPYICQQCGKGFITRGKLKRHLETHSGLKKYQCHICYKFFTRPSYLRIHVRTIHGTQDNFIIDKQFGLNANGLEQTV</sequence>
<dbReference type="FunFam" id="3.30.160.60:FF:000624">
    <property type="entry name" value="zinc finger protein 697"/>
    <property type="match status" value="1"/>
</dbReference>
<dbReference type="SUPFAM" id="SSF57667">
    <property type="entry name" value="beta-beta-alpha zinc fingers"/>
    <property type="match status" value="7"/>
</dbReference>
<feature type="domain" description="C2H2-type" evidence="13">
    <location>
        <begin position="479"/>
        <end position="506"/>
    </location>
</feature>
<feature type="domain" description="C2H2-type" evidence="13">
    <location>
        <begin position="575"/>
        <end position="602"/>
    </location>
</feature>
<dbReference type="EMBL" id="KQ459580">
    <property type="protein sequence ID" value="KPI99249.1"/>
    <property type="molecule type" value="Genomic_DNA"/>
</dbReference>
<dbReference type="AlphaFoldDB" id="A0A194Q2M2"/>
<feature type="domain" description="C2H2-type" evidence="13">
    <location>
        <begin position="603"/>
        <end position="630"/>
    </location>
</feature>
<reference evidence="14 15" key="1">
    <citation type="journal article" date="2015" name="Nat. Commun.">
        <title>Outbred genome sequencing and CRISPR/Cas9 gene editing in butterflies.</title>
        <authorList>
            <person name="Li X."/>
            <person name="Fan D."/>
            <person name="Zhang W."/>
            <person name="Liu G."/>
            <person name="Zhang L."/>
            <person name="Zhao L."/>
            <person name="Fang X."/>
            <person name="Chen L."/>
            <person name="Dong Y."/>
            <person name="Chen Y."/>
            <person name="Ding Y."/>
            <person name="Zhao R."/>
            <person name="Feng M."/>
            <person name="Zhu Y."/>
            <person name="Feng Y."/>
            <person name="Jiang X."/>
            <person name="Zhu D."/>
            <person name="Xiang H."/>
            <person name="Feng X."/>
            <person name="Li S."/>
            <person name="Wang J."/>
            <person name="Zhang G."/>
            <person name="Kronforst M.R."/>
            <person name="Wang W."/>
        </authorList>
    </citation>
    <scope>NUCLEOTIDE SEQUENCE [LARGE SCALE GENOMIC DNA]</scope>
    <source>
        <strain evidence="14">Ya'a_city_454_Px</strain>
        <tissue evidence="14">Whole body</tissue>
    </source>
</reference>
<evidence type="ECO:0000256" key="1">
    <source>
        <dbReference type="ARBA" id="ARBA00004123"/>
    </source>
</evidence>
<keyword evidence="5 10" id="KW-0863">Zinc-finger</keyword>
<evidence type="ECO:0000256" key="7">
    <source>
        <dbReference type="ARBA" id="ARBA00023015"/>
    </source>
</evidence>
<dbReference type="Gene3D" id="3.30.160.60">
    <property type="entry name" value="Classic Zinc Finger"/>
    <property type="match status" value="12"/>
</dbReference>
<dbReference type="PANTHER" id="PTHR24394:SF44">
    <property type="entry name" value="ZINC FINGER PROTEIN 271-LIKE"/>
    <property type="match status" value="1"/>
</dbReference>
<protein>
    <submittedName>
        <fullName evidence="14">Zinc finger protein 26</fullName>
    </submittedName>
</protein>
<dbReference type="STRING" id="66420.A0A194Q2M2"/>
<feature type="domain" description="C2H2-type" evidence="13">
    <location>
        <begin position="290"/>
        <end position="318"/>
    </location>
</feature>
<keyword evidence="9" id="KW-0539">Nucleus</keyword>
<evidence type="ECO:0000259" key="13">
    <source>
        <dbReference type="PROSITE" id="PS50157"/>
    </source>
</evidence>
<feature type="domain" description="C2H2-type" evidence="13">
    <location>
        <begin position="234"/>
        <end position="261"/>
    </location>
</feature>
<dbReference type="InterPro" id="IPR036236">
    <property type="entry name" value="Znf_C2H2_sf"/>
</dbReference>
<evidence type="ECO:0000256" key="3">
    <source>
        <dbReference type="ARBA" id="ARBA00022723"/>
    </source>
</evidence>
<dbReference type="PROSITE" id="PS00028">
    <property type="entry name" value="ZINC_FINGER_C2H2_1"/>
    <property type="match status" value="15"/>
</dbReference>
<keyword evidence="15" id="KW-1185">Reference proteome</keyword>
<dbReference type="GO" id="GO:0000981">
    <property type="term" value="F:DNA-binding transcription factor activity, RNA polymerase II-specific"/>
    <property type="evidence" value="ECO:0007669"/>
    <property type="project" value="TreeGrafter"/>
</dbReference>
<evidence type="ECO:0000313" key="14">
    <source>
        <dbReference type="EMBL" id="KPI99249.1"/>
    </source>
</evidence>
<keyword evidence="11" id="KW-0175">Coiled coil</keyword>
<evidence type="ECO:0000256" key="2">
    <source>
        <dbReference type="ARBA" id="ARBA00006991"/>
    </source>
</evidence>
<evidence type="ECO:0000256" key="11">
    <source>
        <dbReference type="SAM" id="Coils"/>
    </source>
</evidence>
<organism evidence="14 15">
    <name type="scientific">Papilio xuthus</name>
    <name type="common">Asian swallowtail butterfly</name>
    <dbReference type="NCBI Taxonomy" id="66420"/>
    <lineage>
        <taxon>Eukaryota</taxon>
        <taxon>Metazoa</taxon>
        <taxon>Ecdysozoa</taxon>
        <taxon>Arthropoda</taxon>
        <taxon>Hexapoda</taxon>
        <taxon>Insecta</taxon>
        <taxon>Pterygota</taxon>
        <taxon>Neoptera</taxon>
        <taxon>Endopterygota</taxon>
        <taxon>Lepidoptera</taxon>
        <taxon>Glossata</taxon>
        <taxon>Ditrysia</taxon>
        <taxon>Papilionoidea</taxon>
        <taxon>Papilionidae</taxon>
        <taxon>Papilioninae</taxon>
        <taxon>Papilio</taxon>
    </lineage>
</organism>
<dbReference type="PROSITE" id="PS50157">
    <property type="entry name" value="ZINC_FINGER_C2H2_2"/>
    <property type="match status" value="15"/>
</dbReference>
<comment type="similarity">
    <text evidence="2">Belongs to the krueppel C2H2-type zinc-finger protein family.</text>
</comment>
<feature type="domain" description="C2H2-type" evidence="13">
    <location>
        <begin position="262"/>
        <end position="290"/>
    </location>
</feature>
<dbReference type="GO" id="GO:0008270">
    <property type="term" value="F:zinc ion binding"/>
    <property type="evidence" value="ECO:0007669"/>
    <property type="project" value="UniProtKB-KW"/>
</dbReference>
<feature type="domain" description="C2H2-type" evidence="13">
    <location>
        <begin position="821"/>
        <end position="849"/>
    </location>
</feature>
<dbReference type="FunFam" id="3.30.160.60:FF:000446">
    <property type="entry name" value="Zinc finger protein"/>
    <property type="match status" value="2"/>
</dbReference>
<keyword evidence="3" id="KW-0479">Metal-binding</keyword>
<feature type="domain" description="C2H2-type" evidence="13">
    <location>
        <begin position="793"/>
        <end position="820"/>
    </location>
</feature>
<name>A0A194Q2M2_PAPXU</name>
<keyword evidence="7" id="KW-0805">Transcription regulation</keyword>
<dbReference type="InterPro" id="IPR013087">
    <property type="entry name" value="Znf_C2H2_type"/>
</dbReference>
<keyword evidence="6" id="KW-0862">Zinc</keyword>
<evidence type="ECO:0000256" key="8">
    <source>
        <dbReference type="ARBA" id="ARBA00023163"/>
    </source>
</evidence>
<evidence type="ECO:0000313" key="15">
    <source>
        <dbReference type="Proteomes" id="UP000053268"/>
    </source>
</evidence>
<feature type="region of interest" description="Disordered" evidence="12">
    <location>
        <begin position="428"/>
        <end position="449"/>
    </location>
</feature>
<evidence type="ECO:0000256" key="12">
    <source>
        <dbReference type="SAM" id="MobiDB-lite"/>
    </source>
</evidence>
<feature type="domain" description="C2H2-type" evidence="13">
    <location>
        <begin position="546"/>
        <end position="573"/>
    </location>
</feature>
<dbReference type="FunFam" id="3.30.160.60:FF:000193">
    <property type="entry name" value="Zinc finger protein 300"/>
    <property type="match status" value="1"/>
</dbReference>
<feature type="domain" description="C2H2-type" evidence="13">
    <location>
        <begin position="765"/>
        <end position="792"/>
    </location>
</feature>